<keyword evidence="2" id="KW-0732">Signal</keyword>
<gene>
    <name evidence="3" type="ORF">KHLLAP_LOCUS916</name>
</gene>
<name>A0AAI8YDC9_9PEZI</name>
<reference evidence="3" key="1">
    <citation type="submission" date="2023-10" db="EMBL/GenBank/DDBJ databases">
        <authorList>
            <person name="Hackl T."/>
        </authorList>
    </citation>
    <scope>NUCLEOTIDE SEQUENCE</scope>
</reference>
<dbReference type="InterPro" id="IPR036673">
    <property type="entry name" value="Cyanovirin-N_sf"/>
</dbReference>
<organism evidence="3 4">
    <name type="scientific">Anthostomella pinea</name>
    <dbReference type="NCBI Taxonomy" id="933095"/>
    <lineage>
        <taxon>Eukaryota</taxon>
        <taxon>Fungi</taxon>
        <taxon>Dikarya</taxon>
        <taxon>Ascomycota</taxon>
        <taxon>Pezizomycotina</taxon>
        <taxon>Sordariomycetes</taxon>
        <taxon>Xylariomycetidae</taxon>
        <taxon>Xylariales</taxon>
        <taxon>Xylariaceae</taxon>
        <taxon>Anthostomella</taxon>
    </lineage>
</organism>
<evidence type="ECO:0000256" key="2">
    <source>
        <dbReference type="SAM" id="SignalP"/>
    </source>
</evidence>
<feature type="chain" id="PRO_5042610048" evidence="2">
    <location>
        <begin position="19"/>
        <end position="180"/>
    </location>
</feature>
<feature type="signal peptide" evidence="2">
    <location>
        <begin position="1"/>
        <end position="18"/>
    </location>
</feature>
<sequence length="180" mass="19313">MLFHALLLLAAGPLAALAASSSQSTPIDGVNTTSSAEAEATPTGDQTLNTTAANGYGHYTHSCNFAELFHENNKWLMQADCETKNHKRRCTRLDPELCYKYDINGDGGVGEIVASRDGRGLVHCADCKIGGINNEEFSCTCGMNDGHAATHYVITDDLISNNDGYLQCFDSKSRGTETCP</sequence>
<evidence type="ECO:0000313" key="4">
    <source>
        <dbReference type="Proteomes" id="UP001295740"/>
    </source>
</evidence>
<dbReference type="EMBL" id="CAUWAG010000003">
    <property type="protein sequence ID" value="CAJ2500448.1"/>
    <property type="molecule type" value="Genomic_DNA"/>
</dbReference>
<protein>
    <submittedName>
        <fullName evidence="3">Uu.00g033010.m01.CDS01</fullName>
    </submittedName>
</protein>
<evidence type="ECO:0000256" key="1">
    <source>
        <dbReference type="SAM" id="MobiDB-lite"/>
    </source>
</evidence>
<dbReference type="Gene3D" id="2.30.60.10">
    <property type="entry name" value="Cyanovirin-N"/>
    <property type="match status" value="1"/>
</dbReference>
<dbReference type="AlphaFoldDB" id="A0AAI8YDC9"/>
<comment type="caution">
    <text evidence="3">The sequence shown here is derived from an EMBL/GenBank/DDBJ whole genome shotgun (WGS) entry which is preliminary data.</text>
</comment>
<proteinExistence type="predicted"/>
<dbReference type="SUPFAM" id="SSF51322">
    <property type="entry name" value="Cyanovirin-N"/>
    <property type="match status" value="1"/>
</dbReference>
<evidence type="ECO:0000313" key="3">
    <source>
        <dbReference type="EMBL" id="CAJ2500448.1"/>
    </source>
</evidence>
<keyword evidence="4" id="KW-1185">Reference proteome</keyword>
<accession>A0AAI8YDC9</accession>
<feature type="region of interest" description="Disordered" evidence="1">
    <location>
        <begin position="24"/>
        <end position="46"/>
    </location>
</feature>
<feature type="compositionally biased region" description="Low complexity" evidence="1">
    <location>
        <begin position="32"/>
        <end position="41"/>
    </location>
</feature>
<dbReference type="Proteomes" id="UP001295740">
    <property type="component" value="Unassembled WGS sequence"/>
</dbReference>